<keyword evidence="4" id="KW-0378">Hydrolase</keyword>
<dbReference type="Pfam" id="PF00293">
    <property type="entry name" value="NUDIX"/>
    <property type="match status" value="1"/>
</dbReference>
<evidence type="ECO:0000256" key="1">
    <source>
        <dbReference type="ARBA" id="ARBA00001936"/>
    </source>
</evidence>
<evidence type="ECO:0000256" key="2">
    <source>
        <dbReference type="ARBA" id="ARBA00001946"/>
    </source>
</evidence>
<gene>
    <name evidence="8" type="ORF">EP867_14665</name>
</gene>
<dbReference type="Gene3D" id="3.90.79.10">
    <property type="entry name" value="Nucleoside Triphosphate Pyrophosphohydrolase"/>
    <property type="match status" value="1"/>
</dbReference>
<comment type="cofactor">
    <cofactor evidence="2">
        <name>Mg(2+)</name>
        <dbReference type="ChEBI" id="CHEBI:18420"/>
    </cofactor>
</comment>
<evidence type="ECO:0000256" key="5">
    <source>
        <dbReference type="ARBA" id="ARBA00022842"/>
    </source>
</evidence>
<comment type="cofactor">
    <cofactor evidence="1">
        <name>Mn(2+)</name>
        <dbReference type="ChEBI" id="CHEBI:29035"/>
    </cofactor>
</comment>
<proteinExistence type="predicted"/>
<dbReference type="GO" id="GO:0046872">
    <property type="term" value="F:metal ion binding"/>
    <property type="evidence" value="ECO:0007669"/>
    <property type="project" value="UniProtKB-KW"/>
</dbReference>
<keyword evidence="6" id="KW-0464">Manganese</keyword>
<evidence type="ECO:0000256" key="3">
    <source>
        <dbReference type="ARBA" id="ARBA00022723"/>
    </source>
</evidence>
<evidence type="ECO:0000256" key="4">
    <source>
        <dbReference type="ARBA" id="ARBA00022801"/>
    </source>
</evidence>
<keyword evidence="5" id="KW-0460">Magnesium</keyword>
<comment type="caution">
    <text evidence="8">The sequence shown here is derived from an EMBL/GenBank/DDBJ whole genome shotgun (WGS) entry which is preliminary data.</text>
</comment>
<protein>
    <submittedName>
        <fullName evidence="8">CoA pyrophosphatase</fullName>
    </submittedName>
</protein>
<dbReference type="PANTHER" id="PTHR12992:SF11">
    <property type="entry name" value="MITOCHONDRIAL COENZYME A DIPHOSPHATASE NUDT8"/>
    <property type="match status" value="1"/>
</dbReference>
<accession>A0A3S3UCM8</accession>
<organism evidence="8 9">
    <name type="scientific">Falsigemmobacter intermedius</name>
    <dbReference type="NCBI Taxonomy" id="1553448"/>
    <lineage>
        <taxon>Bacteria</taxon>
        <taxon>Pseudomonadati</taxon>
        <taxon>Pseudomonadota</taxon>
        <taxon>Alphaproteobacteria</taxon>
        <taxon>Rhodobacterales</taxon>
        <taxon>Paracoccaceae</taxon>
        <taxon>Falsigemmobacter</taxon>
    </lineage>
</organism>
<feature type="domain" description="Nudix hydrolase" evidence="7">
    <location>
        <begin position="51"/>
        <end position="183"/>
    </location>
</feature>
<dbReference type="InterPro" id="IPR045121">
    <property type="entry name" value="CoAse"/>
</dbReference>
<evidence type="ECO:0000256" key="6">
    <source>
        <dbReference type="ARBA" id="ARBA00023211"/>
    </source>
</evidence>
<evidence type="ECO:0000313" key="8">
    <source>
        <dbReference type="EMBL" id="RWY39137.1"/>
    </source>
</evidence>
<keyword evidence="9" id="KW-1185">Reference proteome</keyword>
<evidence type="ECO:0000313" key="9">
    <source>
        <dbReference type="Proteomes" id="UP000287168"/>
    </source>
</evidence>
<dbReference type="OrthoDB" id="9802805at2"/>
<name>A0A3S3UCM8_9RHOB</name>
<dbReference type="EMBL" id="SBLC01000026">
    <property type="protein sequence ID" value="RWY39137.1"/>
    <property type="molecule type" value="Genomic_DNA"/>
</dbReference>
<dbReference type="InterPro" id="IPR015797">
    <property type="entry name" value="NUDIX_hydrolase-like_dom_sf"/>
</dbReference>
<evidence type="ECO:0000259" key="7">
    <source>
        <dbReference type="PROSITE" id="PS51462"/>
    </source>
</evidence>
<dbReference type="Proteomes" id="UP000287168">
    <property type="component" value="Unassembled WGS sequence"/>
</dbReference>
<sequence>MCLIRRLSASKVAGTLPLNDPRARLQAALAAVNQATSDYDLNPGRQSPGVPLRAAAVLIGLQQGRGGLSVVLTRRSAALRHHAGQIAFPGGKLDPSDADATAAALREAQEEVGLSPELVEIIGQMPGHETVTGYSVTPVLATIAPDFRPAPEPGEVAEVFSVPFSHLTDLSRYRVERRIWQGEWRKYYAVPWGPYYIWGATARMLFALATAVNAR</sequence>
<reference evidence="8 9" key="1">
    <citation type="journal article" date="2015" name="Int. J. Syst. Evol. Microbiol.">
        <title>Gemmobacter intermedius sp. nov., isolated from a white stork (Ciconia ciconia).</title>
        <authorList>
            <person name="Kampfer P."/>
            <person name="Jerzak L."/>
            <person name="Wilharm G."/>
            <person name="Golke J."/>
            <person name="Busse H.J."/>
            <person name="Glaeser S.P."/>
        </authorList>
    </citation>
    <scope>NUCLEOTIDE SEQUENCE [LARGE SCALE GENOMIC DNA]</scope>
    <source>
        <strain evidence="8 9">119/4</strain>
    </source>
</reference>
<dbReference type="InterPro" id="IPR000086">
    <property type="entry name" value="NUDIX_hydrolase_dom"/>
</dbReference>
<dbReference type="CDD" id="cd03426">
    <property type="entry name" value="NUDIX_CoAse_Nudt7"/>
    <property type="match status" value="1"/>
</dbReference>
<dbReference type="GO" id="GO:0010945">
    <property type="term" value="F:coenzyme A diphosphatase activity"/>
    <property type="evidence" value="ECO:0007669"/>
    <property type="project" value="InterPro"/>
</dbReference>
<dbReference type="PROSITE" id="PS51462">
    <property type="entry name" value="NUDIX"/>
    <property type="match status" value="1"/>
</dbReference>
<dbReference type="SUPFAM" id="SSF55811">
    <property type="entry name" value="Nudix"/>
    <property type="match status" value="1"/>
</dbReference>
<dbReference type="PANTHER" id="PTHR12992">
    <property type="entry name" value="NUDIX HYDROLASE"/>
    <property type="match status" value="1"/>
</dbReference>
<keyword evidence="3" id="KW-0479">Metal-binding</keyword>
<dbReference type="AlphaFoldDB" id="A0A3S3UCM8"/>
<dbReference type="NCBIfam" id="NF007980">
    <property type="entry name" value="PRK10707.1"/>
    <property type="match status" value="1"/>
</dbReference>